<dbReference type="EMBL" id="CCKQ01016663">
    <property type="protein sequence ID" value="CDW88526.1"/>
    <property type="molecule type" value="Genomic_DNA"/>
</dbReference>
<feature type="region of interest" description="Disordered" evidence="1">
    <location>
        <begin position="1"/>
        <end position="20"/>
    </location>
</feature>
<sequence>MYSRFREASRSSSRSGRSLSPCYNLSVNSKCTNQTQQSQALSLRNMRKFQEDYEGEGSDEIEVEDAASEIQSHAENKFINADDKSHSYLLNESQVMENDFDSFVNTPNQSPYKIAKNF</sequence>
<reference evidence="2 3" key="1">
    <citation type="submission" date="2014-06" db="EMBL/GenBank/DDBJ databases">
        <authorList>
            <person name="Swart Estienne"/>
        </authorList>
    </citation>
    <scope>NUCLEOTIDE SEQUENCE [LARGE SCALE GENOMIC DNA]</scope>
    <source>
        <strain evidence="2 3">130c</strain>
    </source>
</reference>
<proteinExistence type="predicted"/>
<protein>
    <submittedName>
        <fullName evidence="2">Uncharacterized protein</fullName>
    </submittedName>
</protein>
<accession>A0A078B2R2</accession>
<evidence type="ECO:0000256" key="1">
    <source>
        <dbReference type="SAM" id="MobiDB-lite"/>
    </source>
</evidence>
<feature type="compositionally biased region" description="Low complexity" evidence="1">
    <location>
        <begin position="10"/>
        <end position="20"/>
    </location>
</feature>
<dbReference type="InParanoid" id="A0A078B2R2"/>
<keyword evidence="3" id="KW-1185">Reference proteome</keyword>
<organism evidence="2 3">
    <name type="scientific">Stylonychia lemnae</name>
    <name type="common">Ciliate</name>
    <dbReference type="NCBI Taxonomy" id="5949"/>
    <lineage>
        <taxon>Eukaryota</taxon>
        <taxon>Sar</taxon>
        <taxon>Alveolata</taxon>
        <taxon>Ciliophora</taxon>
        <taxon>Intramacronucleata</taxon>
        <taxon>Spirotrichea</taxon>
        <taxon>Stichotrichia</taxon>
        <taxon>Sporadotrichida</taxon>
        <taxon>Oxytrichidae</taxon>
        <taxon>Stylonychinae</taxon>
        <taxon>Stylonychia</taxon>
    </lineage>
</organism>
<gene>
    <name evidence="2" type="primary">Contig3856.g4124</name>
    <name evidence="2" type="ORF">STYLEM_17648</name>
</gene>
<name>A0A078B2R2_STYLE</name>
<evidence type="ECO:0000313" key="3">
    <source>
        <dbReference type="Proteomes" id="UP000039865"/>
    </source>
</evidence>
<evidence type="ECO:0000313" key="2">
    <source>
        <dbReference type="EMBL" id="CDW88526.1"/>
    </source>
</evidence>
<dbReference type="AlphaFoldDB" id="A0A078B2R2"/>
<dbReference type="Proteomes" id="UP000039865">
    <property type="component" value="Unassembled WGS sequence"/>
</dbReference>